<keyword evidence="1" id="KW-0647">Proteasome</keyword>
<dbReference type="AlphaFoldDB" id="B5G4R6"/>
<dbReference type="GO" id="GO:0000502">
    <property type="term" value="C:proteasome complex"/>
    <property type="evidence" value="ECO:0007669"/>
    <property type="project" value="UniProtKB-KW"/>
</dbReference>
<sequence length="50" mass="5461">MLSTRGMRALPARGGLRAGGARAAPPLLAVHLQRRDCVGDCWRRLLHRGL</sequence>
<accession>B5G4R6</accession>
<proteinExistence type="evidence at transcript level"/>
<name>B5G4R6_TAEGU</name>
<dbReference type="EMBL" id="DQ217346">
    <property type="protein sequence ID" value="ACH46277.1"/>
    <property type="molecule type" value="mRNA"/>
</dbReference>
<reference evidence="1" key="1">
    <citation type="journal article" date="2006" name="Proc. Natl. Acad. Sci. U.S.A.">
        <title>A molecular neuroethological approach for identifying and characterizing a cascade of behaviorally regulated genes.</title>
        <authorList>
            <person name="Wada K."/>
            <person name="Howard J.T."/>
            <person name="McConnell P."/>
            <person name="Whitney O."/>
            <person name="Lints T."/>
            <person name="Rivas M.V."/>
            <person name="Horita H."/>
            <person name="Patterson M.A."/>
            <person name="White S.A."/>
            <person name="Scharff C."/>
            <person name="Haesler S."/>
            <person name="Zhao S."/>
            <person name="Sakaguchi H."/>
            <person name="Hagiwara M."/>
            <person name="Shiraki T."/>
            <person name="Hirozane-Kishikawa T."/>
            <person name="Skene P."/>
            <person name="Hayashizaki Y."/>
            <person name="Carninci P."/>
            <person name="Jarvis E.D."/>
        </authorList>
    </citation>
    <scope>NUCLEOTIDE SEQUENCE</scope>
    <source>
        <tissue evidence="1">Whole brain</tissue>
    </source>
</reference>
<evidence type="ECO:0000313" key="1">
    <source>
        <dbReference type="EMBL" id="ACH46277.1"/>
    </source>
</evidence>
<protein>
    <submittedName>
        <fullName evidence="1">Putative proteasome subunit beta type 1</fullName>
    </submittedName>
</protein>
<organism evidence="1">
    <name type="scientific">Taeniopygia guttata</name>
    <name type="common">Zebra finch</name>
    <name type="synonym">Poephila guttata</name>
    <dbReference type="NCBI Taxonomy" id="59729"/>
    <lineage>
        <taxon>Eukaryota</taxon>
        <taxon>Metazoa</taxon>
        <taxon>Chordata</taxon>
        <taxon>Craniata</taxon>
        <taxon>Vertebrata</taxon>
        <taxon>Euteleostomi</taxon>
        <taxon>Archelosauria</taxon>
        <taxon>Archosauria</taxon>
        <taxon>Dinosauria</taxon>
        <taxon>Saurischia</taxon>
        <taxon>Theropoda</taxon>
        <taxon>Coelurosauria</taxon>
        <taxon>Aves</taxon>
        <taxon>Neognathae</taxon>
        <taxon>Neoaves</taxon>
        <taxon>Telluraves</taxon>
        <taxon>Australaves</taxon>
        <taxon>Passeriformes</taxon>
        <taxon>Passeroidea</taxon>
        <taxon>Estrildidae</taxon>
        <taxon>Estrildinae</taxon>
        <taxon>Taeniopygia</taxon>
    </lineage>
</organism>